<name>C3JBM5_POREA</name>
<dbReference type="PROSITE" id="PS51330">
    <property type="entry name" value="DHFR_2"/>
    <property type="match status" value="1"/>
</dbReference>
<dbReference type="CDD" id="cd00209">
    <property type="entry name" value="DHFR"/>
    <property type="match status" value="1"/>
</dbReference>
<dbReference type="GO" id="GO:0050661">
    <property type="term" value="F:NADP binding"/>
    <property type="evidence" value="ECO:0007669"/>
    <property type="project" value="InterPro"/>
</dbReference>
<comment type="pathway">
    <text evidence="1 8">Cofactor biosynthesis; tetrahydrofolate biosynthesis; 5,6,7,8-tetrahydrofolate from 7,8-dihydrofolate: step 1/1.</text>
</comment>
<dbReference type="eggNOG" id="COG0262">
    <property type="taxonomic scope" value="Bacteria"/>
</dbReference>
<dbReference type="GO" id="GO:0006730">
    <property type="term" value="P:one-carbon metabolic process"/>
    <property type="evidence" value="ECO:0007669"/>
    <property type="project" value="UniProtKB-KW"/>
</dbReference>
<keyword evidence="4 8" id="KW-0554">One-carbon metabolism</keyword>
<keyword evidence="6 8" id="KW-0560">Oxidoreductase</keyword>
<dbReference type="EMBL" id="ACNN01000026">
    <property type="protein sequence ID" value="EEN82409.1"/>
    <property type="molecule type" value="Genomic_DNA"/>
</dbReference>
<dbReference type="PANTHER" id="PTHR48069:SF3">
    <property type="entry name" value="DIHYDROFOLATE REDUCTASE"/>
    <property type="match status" value="1"/>
</dbReference>
<comment type="catalytic activity">
    <reaction evidence="8">
        <text>(6S)-5,6,7,8-tetrahydrofolate + NADP(+) = 7,8-dihydrofolate + NADPH + H(+)</text>
        <dbReference type="Rhea" id="RHEA:15009"/>
        <dbReference type="ChEBI" id="CHEBI:15378"/>
        <dbReference type="ChEBI" id="CHEBI:57451"/>
        <dbReference type="ChEBI" id="CHEBI:57453"/>
        <dbReference type="ChEBI" id="CHEBI:57783"/>
        <dbReference type="ChEBI" id="CHEBI:58349"/>
        <dbReference type="EC" id="1.5.1.3"/>
    </reaction>
</comment>
<evidence type="ECO:0000256" key="2">
    <source>
        <dbReference type="ARBA" id="ARBA00009539"/>
    </source>
</evidence>
<evidence type="ECO:0000256" key="7">
    <source>
        <dbReference type="ARBA" id="ARBA00025067"/>
    </source>
</evidence>
<dbReference type="PRINTS" id="PR00070">
    <property type="entry name" value="DHFR"/>
</dbReference>
<comment type="caution">
    <text evidence="10">The sequence shown here is derived from an EMBL/GenBank/DDBJ whole genome shotgun (WGS) entry which is preliminary data.</text>
</comment>
<keyword evidence="11" id="KW-1185">Reference proteome</keyword>
<dbReference type="InterPro" id="IPR012259">
    <property type="entry name" value="DHFR"/>
</dbReference>
<proteinExistence type="inferred from homology"/>
<reference evidence="10 11" key="1">
    <citation type="submission" date="2009-04" db="EMBL/GenBank/DDBJ databases">
        <authorList>
            <person name="Sebastian Y."/>
            <person name="Madupu R."/>
            <person name="Durkin A.S."/>
            <person name="Torralba M."/>
            <person name="Methe B."/>
            <person name="Sutton G.G."/>
            <person name="Strausberg R.L."/>
            <person name="Nelson K.E."/>
        </authorList>
    </citation>
    <scope>NUCLEOTIDE SEQUENCE [LARGE SCALE GENOMIC DNA]</scope>
    <source>
        <strain evidence="11">ATCC 35406 / DSM 24491 / JCM 8526 / CCUG 16442 / BCRC 14492 / NCTC 13058 / HG 370</strain>
    </source>
</reference>
<evidence type="ECO:0000256" key="1">
    <source>
        <dbReference type="ARBA" id="ARBA00004903"/>
    </source>
</evidence>
<evidence type="ECO:0000256" key="8">
    <source>
        <dbReference type="PIRNR" id="PIRNR000194"/>
    </source>
</evidence>
<dbReference type="InterPro" id="IPR001796">
    <property type="entry name" value="DHFR_dom"/>
</dbReference>
<dbReference type="GO" id="GO:0046654">
    <property type="term" value="P:tetrahydrofolate biosynthetic process"/>
    <property type="evidence" value="ECO:0007669"/>
    <property type="project" value="UniProtKB-UniPathway"/>
</dbReference>
<dbReference type="AlphaFoldDB" id="C3JBM5"/>
<keyword evidence="5 8" id="KW-0521">NADP</keyword>
<evidence type="ECO:0000256" key="6">
    <source>
        <dbReference type="ARBA" id="ARBA00023002"/>
    </source>
</evidence>
<dbReference type="Proteomes" id="UP000004295">
    <property type="component" value="Unassembled WGS sequence"/>
</dbReference>
<feature type="domain" description="DHFR" evidence="9">
    <location>
        <begin position="2"/>
        <end position="161"/>
    </location>
</feature>
<dbReference type="SUPFAM" id="SSF53597">
    <property type="entry name" value="Dihydrofolate reductase-like"/>
    <property type="match status" value="1"/>
</dbReference>
<protein>
    <recommendedName>
        <fullName evidence="3 8">Dihydrofolate reductase</fullName>
        <ecNumber evidence="3 8">1.5.1.3</ecNumber>
    </recommendedName>
</protein>
<evidence type="ECO:0000259" key="9">
    <source>
        <dbReference type="PROSITE" id="PS51330"/>
    </source>
</evidence>
<dbReference type="EC" id="1.5.1.3" evidence="3 8"/>
<dbReference type="GO" id="GO:0046452">
    <property type="term" value="P:dihydrofolate metabolic process"/>
    <property type="evidence" value="ECO:0007669"/>
    <property type="project" value="TreeGrafter"/>
</dbReference>
<evidence type="ECO:0000313" key="10">
    <source>
        <dbReference type="EMBL" id="EEN82409.1"/>
    </source>
</evidence>
<evidence type="ECO:0000256" key="4">
    <source>
        <dbReference type="ARBA" id="ARBA00022563"/>
    </source>
</evidence>
<dbReference type="Gene3D" id="3.40.430.10">
    <property type="entry name" value="Dihydrofolate Reductase, subunit A"/>
    <property type="match status" value="1"/>
</dbReference>
<dbReference type="InterPro" id="IPR024072">
    <property type="entry name" value="DHFR-like_dom_sf"/>
</dbReference>
<evidence type="ECO:0000256" key="3">
    <source>
        <dbReference type="ARBA" id="ARBA00012856"/>
    </source>
</evidence>
<accession>C3JBM5</accession>
<comment type="similarity">
    <text evidence="2 8">Belongs to the dihydrofolate reductase family.</text>
</comment>
<dbReference type="UniPathway" id="UPA00077">
    <property type="reaction ID" value="UER00158"/>
</dbReference>
<comment type="function">
    <text evidence="7 8">Key enzyme in folate metabolism. Catalyzes an essential reaction for de novo glycine and purine synthesis, and for DNA precursor synthesis.</text>
</comment>
<sequence length="170" mass="18990">MTLSIIVAVAANNAIGKDNDLLWHLPGDLKRFKETTTGHAIIMGKNTFHSLPNGALPNRRNIVVSSTLVPPDGVECYSTLQAALEAVAGEEEVFIIGGAQLYAASLPLADKIYFSRVEKGFPEADTYFPEFDLTEWTPSYCTLYPEDERNEYAVTLTIYQRIAYFKHRLK</sequence>
<dbReference type="STRING" id="553175.POREN0001_1760"/>
<dbReference type="RefSeq" id="WP_004334224.1">
    <property type="nucleotide sequence ID" value="NZ_ACNN01000026.1"/>
</dbReference>
<gene>
    <name evidence="10" type="primary">folA</name>
    <name evidence="10" type="ORF">POREN0001_1760</name>
</gene>
<dbReference type="PIRSF" id="PIRSF000194">
    <property type="entry name" value="DHFR"/>
    <property type="match status" value="1"/>
</dbReference>
<dbReference type="GO" id="GO:0046655">
    <property type="term" value="P:folic acid metabolic process"/>
    <property type="evidence" value="ECO:0007669"/>
    <property type="project" value="TreeGrafter"/>
</dbReference>
<evidence type="ECO:0000313" key="11">
    <source>
        <dbReference type="Proteomes" id="UP000004295"/>
    </source>
</evidence>
<dbReference type="GO" id="GO:0004146">
    <property type="term" value="F:dihydrofolate reductase activity"/>
    <property type="evidence" value="ECO:0007669"/>
    <property type="project" value="UniProtKB-EC"/>
</dbReference>
<evidence type="ECO:0000256" key="5">
    <source>
        <dbReference type="ARBA" id="ARBA00022857"/>
    </source>
</evidence>
<dbReference type="PANTHER" id="PTHR48069">
    <property type="entry name" value="DIHYDROFOLATE REDUCTASE"/>
    <property type="match status" value="1"/>
</dbReference>
<dbReference type="Pfam" id="PF00186">
    <property type="entry name" value="DHFR_1"/>
    <property type="match status" value="1"/>
</dbReference>
<organism evidence="10 11">
    <name type="scientific">Porphyromonas endodontalis (strain ATCC 35406 / DSM 24491 / JCM 8526 / CCUG 16442 / BCRC 14492 / NCTC 13058 / HG 370)</name>
    <name type="common">Bacteroides endodontalis</name>
    <dbReference type="NCBI Taxonomy" id="553175"/>
    <lineage>
        <taxon>Bacteria</taxon>
        <taxon>Pseudomonadati</taxon>
        <taxon>Bacteroidota</taxon>
        <taxon>Bacteroidia</taxon>
        <taxon>Bacteroidales</taxon>
        <taxon>Porphyromonadaceae</taxon>
        <taxon>Porphyromonas</taxon>
    </lineage>
</organism>